<keyword evidence="1 2" id="KW-0344">Guanine-nucleotide releasing factor</keyword>
<evidence type="ECO:0000256" key="1">
    <source>
        <dbReference type="ARBA" id="ARBA00022658"/>
    </source>
</evidence>
<reference key="2">
    <citation type="submission" date="2011-10" db="EMBL/GenBank/DDBJ databases">
        <title>The genome and transcriptome sequence of Clonorchis sinensis provide insights into the carcinogenic liver fluke.</title>
        <authorList>
            <person name="Wang X."/>
            <person name="Huang Y."/>
            <person name="Chen W."/>
            <person name="Liu H."/>
            <person name="Guo L."/>
            <person name="Chen Y."/>
            <person name="Luo F."/>
            <person name="Zhou W."/>
            <person name="Sun J."/>
            <person name="Mao Q."/>
            <person name="Liang P."/>
            <person name="Zhou C."/>
            <person name="Tian Y."/>
            <person name="Men J."/>
            <person name="Lv X."/>
            <person name="Huang L."/>
            <person name="Zhou J."/>
            <person name="Hu Y."/>
            <person name="Li R."/>
            <person name="Zhang F."/>
            <person name="Lei H."/>
            <person name="Li X."/>
            <person name="Hu X."/>
            <person name="Liang C."/>
            <person name="Xu J."/>
            <person name="Wu Z."/>
            <person name="Yu X."/>
        </authorList>
    </citation>
    <scope>NUCLEOTIDE SEQUENCE</scope>
    <source>
        <strain>Henan</strain>
    </source>
</reference>
<protein>
    <submittedName>
        <fullName evidence="4">Ras-specific guanine nucleotide-releasing factor 2</fullName>
    </submittedName>
</protein>
<dbReference type="Pfam" id="PF00617">
    <property type="entry name" value="RasGEF"/>
    <property type="match status" value="1"/>
</dbReference>
<dbReference type="InterPro" id="IPR023578">
    <property type="entry name" value="Ras_GEF_dom_sf"/>
</dbReference>
<reference evidence="4" key="1">
    <citation type="journal article" date="2011" name="Genome Biol.">
        <title>The draft genome of the carcinogenic human liver fluke Clonorchis sinensis.</title>
        <authorList>
            <person name="Wang X."/>
            <person name="Chen W."/>
            <person name="Huang Y."/>
            <person name="Sun J."/>
            <person name="Men J."/>
            <person name="Liu H."/>
            <person name="Luo F."/>
            <person name="Guo L."/>
            <person name="Lv X."/>
            <person name="Deng C."/>
            <person name="Zhou C."/>
            <person name="Fan Y."/>
            <person name="Li X."/>
            <person name="Huang L."/>
            <person name="Hu Y."/>
            <person name="Liang C."/>
            <person name="Hu X."/>
            <person name="Xu J."/>
            <person name="Yu X."/>
        </authorList>
    </citation>
    <scope>NUCLEOTIDE SEQUENCE [LARGE SCALE GENOMIC DNA]</scope>
    <source>
        <strain evidence="4">Henan</strain>
    </source>
</reference>
<dbReference type="InterPro" id="IPR008937">
    <property type="entry name" value="Ras-like_GEF"/>
</dbReference>
<dbReference type="PROSITE" id="PS00720">
    <property type="entry name" value="RASGEF"/>
    <property type="match status" value="1"/>
</dbReference>
<feature type="domain" description="Ras-GEF" evidence="3">
    <location>
        <begin position="174"/>
        <end position="430"/>
    </location>
</feature>
<dbReference type="PROSITE" id="PS50009">
    <property type="entry name" value="RASGEF_CAT"/>
    <property type="match status" value="1"/>
</dbReference>
<evidence type="ECO:0000313" key="5">
    <source>
        <dbReference type="Proteomes" id="UP000008909"/>
    </source>
</evidence>
<keyword evidence="5" id="KW-1185">Reference proteome</keyword>
<dbReference type="InterPro" id="IPR036964">
    <property type="entry name" value="RASGEF_cat_dom_sf"/>
</dbReference>
<gene>
    <name evidence="4" type="ORF">CLF_100934</name>
</gene>
<dbReference type="GO" id="GO:0007265">
    <property type="term" value="P:Ras protein signal transduction"/>
    <property type="evidence" value="ECO:0007669"/>
    <property type="project" value="TreeGrafter"/>
</dbReference>
<dbReference type="EMBL" id="DF142859">
    <property type="protein sequence ID" value="GAA47891.1"/>
    <property type="molecule type" value="Genomic_DNA"/>
</dbReference>
<evidence type="ECO:0000313" key="4">
    <source>
        <dbReference type="EMBL" id="GAA47891.1"/>
    </source>
</evidence>
<proteinExistence type="predicted"/>
<dbReference type="PANTHER" id="PTHR23113:SF99">
    <property type="entry name" value="RASGEF DOMAIN-CONTAINING PROTEIN"/>
    <property type="match status" value="1"/>
</dbReference>
<dbReference type="PANTHER" id="PTHR23113">
    <property type="entry name" value="GUANINE NUCLEOTIDE EXCHANGE FACTOR"/>
    <property type="match status" value="1"/>
</dbReference>
<evidence type="ECO:0000259" key="3">
    <source>
        <dbReference type="PROSITE" id="PS50009"/>
    </source>
</evidence>
<dbReference type="GO" id="GO:0005886">
    <property type="term" value="C:plasma membrane"/>
    <property type="evidence" value="ECO:0007669"/>
    <property type="project" value="TreeGrafter"/>
</dbReference>
<dbReference type="InterPro" id="IPR001895">
    <property type="entry name" value="RASGEF_cat_dom"/>
</dbReference>
<dbReference type="Proteomes" id="UP000008909">
    <property type="component" value="Unassembled WGS sequence"/>
</dbReference>
<organism evidence="4 5">
    <name type="scientific">Clonorchis sinensis</name>
    <name type="common">Chinese liver fluke</name>
    <dbReference type="NCBI Taxonomy" id="79923"/>
    <lineage>
        <taxon>Eukaryota</taxon>
        <taxon>Metazoa</taxon>
        <taxon>Spiralia</taxon>
        <taxon>Lophotrochozoa</taxon>
        <taxon>Platyhelminthes</taxon>
        <taxon>Trematoda</taxon>
        <taxon>Digenea</taxon>
        <taxon>Opisthorchiida</taxon>
        <taxon>Opisthorchiata</taxon>
        <taxon>Opisthorchiidae</taxon>
        <taxon>Clonorchis</taxon>
    </lineage>
</organism>
<sequence>MFSFTGGRTPSNITATCITTMTDVSSTVCPSEYKMTPTGAEVTACCKTANCNALPGIGSEPNIRISVVLVFVQKHHLGERSTNTSAYLFKSIIDNDQDHREKLLVAMMFSFTGGRTPSNITATCITTMTDVSSTVCPSEYKMTPTGAEVTACCKTANCNALPGIGSEFLACMIDKNNTITNITNGRFSWVPAVCKLHLINSRVKTSELEQIQVENSSICLEMKSQVIPEVVGRIQWTLYVAHCTRSRIIKLSVKMLTFNFTGSRVPGNITGARITTASDVFNKVYTSEFKKTRKDDYSSWDTCNTWGRDWCSGTGDLSDTNLAKFDGRYKERLMVSMDCERCDPPCIPYLGMYLTDLSFIEEGALNVTENNLVNFCKMRMIAHVIREIQQYHQTPYLITHRREVTDYLLDPTRLLDEEQTYQASLTIEPRQSINRQSSTNKQTTRFHVSDLTKSGPVIHSLS</sequence>
<dbReference type="Gene3D" id="1.10.840.10">
    <property type="entry name" value="Ras guanine-nucleotide exchange factors catalytic domain"/>
    <property type="match status" value="1"/>
</dbReference>
<dbReference type="GO" id="GO:0005085">
    <property type="term" value="F:guanyl-nucleotide exchange factor activity"/>
    <property type="evidence" value="ECO:0007669"/>
    <property type="project" value="UniProtKB-KW"/>
</dbReference>
<name>G7Y4K5_CLOSI</name>
<dbReference type="InterPro" id="IPR019804">
    <property type="entry name" value="Ras_G-nucl-exch_fac_CS"/>
</dbReference>
<dbReference type="SUPFAM" id="SSF48366">
    <property type="entry name" value="Ras GEF"/>
    <property type="match status" value="1"/>
</dbReference>
<dbReference type="AlphaFoldDB" id="G7Y4K5"/>
<evidence type="ECO:0000256" key="2">
    <source>
        <dbReference type="PROSITE-ProRule" id="PRU00168"/>
    </source>
</evidence>
<dbReference type="SMART" id="SM00147">
    <property type="entry name" value="RasGEF"/>
    <property type="match status" value="1"/>
</dbReference>
<accession>G7Y4K5</accession>